<keyword evidence="2" id="KW-1185">Reference proteome</keyword>
<reference evidence="1 2" key="1">
    <citation type="submission" date="2016-03" db="EMBL/GenBank/DDBJ databases">
        <title>Niastella vici sp. nov., isolated from farmland soil.</title>
        <authorList>
            <person name="Chen L."/>
            <person name="Wang D."/>
            <person name="Yang S."/>
            <person name="Wang G."/>
        </authorList>
    </citation>
    <scope>NUCLEOTIDE SEQUENCE [LARGE SCALE GENOMIC DNA]</scope>
    <source>
        <strain evidence="1 2">DJ57</strain>
    </source>
</reference>
<proteinExistence type="predicted"/>
<evidence type="ECO:0000313" key="2">
    <source>
        <dbReference type="Proteomes" id="UP000192796"/>
    </source>
</evidence>
<dbReference type="Proteomes" id="UP000192796">
    <property type="component" value="Unassembled WGS sequence"/>
</dbReference>
<organism evidence="1 2">
    <name type="scientific">Niastella vici</name>
    <dbReference type="NCBI Taxonomy" id="1703345"/>
    <lineage>
        <taxon>Bacteria</taxon>
        <taxon>Pseudomonadati</taxon>
        <taxon>Bacteroidota</taxon>
        <taxon>Chitinophagia</taxon>
        <taxon>Chitinophagales</taxon>
        <taxon>Chitinophagaceae</taxon>
        <taxon>Niastella</taxon>
    </lineage>
</organism>
<dbReference type="EMBL" id="LVYD01000024">
    <property type="protein sequence ID" value="OQP65472.1"/>
    <property type="molecule type" value="Genomic_DNA"/>
</dbReference>
<sequence length="416" mass="47669">MSVRKKNKSQAHREKIEKVRHVNEFLSAVKDMIAKAAGSDIVKYIPPSEIEFLYKIRLHPVRVKAAPGESIPPKVLEFSNCLITHFFKNEQVQIGIGMLDKISLYEYFSTAFTVMLYIQRLNDDDYPRAAVVKKRLEAFAAVVNSSTHETALKEYNHFMNATALLCCNINEYLYAFKFNPSIIERGVSKAGLFSEIYKIRLPKIKVLMGEHHRPAWRLGWYLPAPELHLELISIQSEEIYKLPGNVMDVYIQSHALNRLAERLDGIEISVLHFNIYDSLCLPKVYINKHGLLLFEYAIFKNKVGYFLGEVADGKIILKTFLFLTNNGTPEADKLQTMTGLQKEDINYLAIDKLSTFLLSDIDENENVKQLFINAGCESLFKIDKEFYHSAEGRPEMSKAGLIAKYLQLGEYQPGRR</sequence>
<accession>A0A1V9G4I8</accession>
<comment type="caution">
    <text evidence="1">The sequence shown here is derived from an EMBL/GenBank/DDBJ whole genome shotgun (WGS) entry which is preliminary data.</text>
</comment>
<protein>
    <submittedName>
        <fullName evidence="1">Uncharacterized protein</fullName>
    </submittedName>
</protein>
<name>A0A1V9G4I8_9BACT</name>
<evidence type="ECO:0000313" key="1">
    <source>
        <dbReference type="EMBL" id="OQP65472.1"/>
    </source>
</evidence>
<gene>
    <name evidence="1" type="ORF">A3860_17560</name>
</gene>
<dbReference type="AlphaFoldDB" id="A0A1V9G4I8"/>